<dbReference type="SUPFAM" id="SSF51197">
    <property type="entry name" value="Clavaminate synthase-like"/>
    <property type="match status" value="1"/>
</dbReference>
<dbReference type="Gene3D" id="2.60.120.650">
    <property type="entry name" value="Cupin"/>
    <property type="match status" value="1"/>
</dbReference>
<comment type="caution">
    <text evidence="3">The sequence shown here is derived from an EMBL/GenBank/DDBJ whole genome shotgun (WGS) entry which is preliminary data.</text>
</comment>
<dbReference type="SMART" id="SM00558">
    <property type="entry name" value="JmjC"/>
    <property type="match status" value="1"/>
</dbReference>
<dbReference type="Proteomes" id="UP001303222">
    <property type="component" value="Unassembled WGS sequence"/>
</dbReference>
<dbReference type="AlphaFoldDB" id="A0AAN6SAB5"/>
<keyword evidence="4" id="KW-1185">Reference proteome</keyword>
<dbReference type="Pfam" id="PF02373">
    <property type="entry name" value="JmjC"/>
    <property type="match status" value="1"/>
</dbReference>
<accession>A0AAN6SAB5</accession>
<proteinExistence type="predicted"/>
<reference evidence="3" key="1">
    <citation type="journal article" date="2023" name="Mol. Phylogenet. Evol.">
        <title>Genome-scale phylogeny and comparative genomics of the fungal order Sordariales.</title>
        <authorList>
            <person name="Hensen N."/>
            <person name="Bonometti L."/>
            <person name="Westerberg I."/>
            <person name="Brannstrom I.O."/>
            <person name="Guillou S."/>
            <person name="Cros-Aarteil S."/>
            <person name="Calhoun S."/>
            <person name="Haridas S."/>
            <person name="Kuo A."/>
            <person name="Mondo S."/>
            <person name="Pangilinan J."/>
            <person name="Riley R."/>
            <person name="LaButti K."/>
            <person name="Andreopoulos B."/>
            <person name="Lipzen A."/>
            <person name="Chen C."/>
            <person name="Yan M."/>
            <person name="Daum C."/>
            <person name="Ng V."/>
            <person name="Clum A."/>
            <person name="Steindorff A."/>
            <person name="Ohm R.A."/>
            <person name="Martin F."/>
            <person name="Silar P."/>
            <person name="Natvig D.O."/>
            <person name="Lalanne C."/>
            <person name="Gautier V."/>
            <person name="Ament-Velasquez S.L."/>
            <person name="Kruys A."/>
            <person name="Hutchinson M.I."/>
            <person name="Powell A.J."/>
            <person name="Barry K."/>
            <person name="Miller A.N."/>
            <person name="Grigoriev I.V."/>
            <person name="Debuchy R."/>
            <person name="Gladieux P."/>
            <person name="Hiltunen Thoren M."/>
            <person name="Johannesson H."/>
        </authorList>
    </citation>
    <scope>NUCLEOTIDE SEQUENCE</scope>
    <source>
        <strain evidence="3">CBS 626.80</strain>
    </source>
</reference>
<dbReference type="GO" id="GO:0005634">
    <property type="term" value="C:nucleus"/>
    <property type="evidence" value="ECO:0007669"/>
    <property type="project" value="TreeGrafter"/>
</dbReference>
<feature type="domain" description="JmjC" evidence="2">
    <location>
        <begin position="196"/>
        <end position="363"/>
    </location>
</feature>
<evidence type="ECO:0000256" key="1">
    <source>
        <dbReference type="SAM" id="MobiDB-lite"/>
    </source>
</evidence>
<dbReference type="EMBL" id="MU859489">
    <property type="protein sequence ID" value="KAK3946862.1"/>
    <property type="molecule type" value="Genomic_DNA"/>
</dbReference>
<feature type="compositionally biased region" description="Acidic residues" evidence="1">
    <location>
        <begin position="426"/>
        <end position="448"/>
    </location>
</feature>
<organism evidence="3 4">
    <name type="scientific">Pseudoneurospora amorphoporcata</name>
    <dbReference type="NCBI Taxonomy" id="241081"/>
    <lineage>
        <taxon>Eukaryota</taxon>
        <taxon>Fungi</taxon>
        <taxon>Dikarya</taxon>
        <taxon>Ascomycota</taxon>
        <taxon>Pezizomycotina</taxon>
        <taxon>Sordariomycetes</taxon>
        <taxon>Sordariomycetidae</taxon>
        <taxon>Sordariales</taxon>
        <taxon>Sordariaceae</taxon>
        <taxon>Pseudoneurospora</taxon>
    </lineage>
</organism>
<dbReference type="GO" id="GO:0032452">
    <property type="term" value="F:histone demethylase activity"/>
    <property type="evidence" value="ECO:0007669"/>
    <property type="project" value="TreeGrafter"/>
</dbReference>
<dbReference type="PANTHER" id="PTHR10694">
    <property type="entry name" value="LYSINE-SPECIFIC DEMETHYLASE"/>
    <property type="match status" value="1"/>
</dbReference>
<name>A0AAN6SAB5_9PEZI</name>
<sequence length="731" mass="83016">MEDRQRIIDGLSDAIAKYTVETATVTSASELRNPTEELINNLQSIISDAELTLNLRNTGLITPITSPLPPPRSKHLETNASLPPLQLGSDWIRELKERCRPSTTPIIKVDIETTGIDWPRLPSRADPPPGHDQYAVHYVKDPHTPGVTYLYLSYSDQLHRIDFTNNEKFQPPSSKQAAIDFMERIATSPPSKDKLIYYVGPVNDEKLPKFFPSGELSRKYGPIDGVSTPYIHMGEAGSGTAFHCEDADLRSYNVTVYGYKIWILVDLEDTTKFEEYFDSRYTDCKESKCDQRVRHQCCILAPSLLVSLGINFDIVWTGPGDLIVTEPRQYHAVINFTDSLAISTNFIYEDDVPIRPNWLVCPKDGLFLLDEPNLRKFKQSPKPKREAEAELSRSGKAKRMRRLSESKSSDRMDIDNEIIRHYGQDAGEDSANDEEDPDEDSANGDEDAGQIPSNDDQDASADSVNDDDENTSEDSTTTDQNTGQDLMDIDEDPAVHSIRTLPYHNKYPATMKGMTDDVVKLEMSKTFAELTMSDGIRAFFTSVRHFRDHEASLLESFRQAVGNDFATRIRHFNTLQQKANDQITFSSFLHLISCFQMSKTLHDGRERASPDSLNAISTDKKEHRNIRKCAGYGRKMRRCVNEYEGLICFLPRPFGGMFSVNKFDKVIPTKVYNHLKGYGEEKLSTLDQMGREFMDSVWEGKQFQGRKFEDLSDAQLANMELEELFSHLRRV</sequence>
<dbReference type="PROSITE" id="PS51184">
    <property type="entry name" value="JMJC"/>
    <property type="match status" value="1"/>
</dbReference>
<feature type="region of interest" description="Disordered" evidence="1">
    <location>
        <begin position="377"/>
        <end position="487"/>
    </location>
</feature>
<protein>
    <recommendedName>
        <fullName evidence="2">JmjC domain-containing protein</fullName>
    </recommendedName>
</protein>
<dbReference type="GO" id="GO:0000785">
    <property type="term" value="C:chromatin"/>
    <property type="evidence" value="ECO:0007669"/>
    <property type="project" value="TreeGrafter"/>
</dbReference>
<feature type="compositionally biased region" description="Basic and acidic residues" evidence="1">
    <location>
        <begin position="383"/>
        <end position="393"/>
    </location>
</feature>
<feature type="compositionally biased region" description="Acidic residues" evidence="1">
    <location>
        <begin position="455"/>
        <end position="472"/>
    </location>
</feature>
<feature type="compositionally biased region" description="Low complexity" evidence="1">
    <location>
        <begin position="473"/>
        <end position="482"/>
    </location>
</feature>
<reference evidence="3" key="2">
    <citation type="submission" date="2023-06" db="EMBL/GenBank/DDBJ databases">
        <authorList>
            <consortium name="Lawrence Berkeley National Laboratory"/>
            <person name="Mondo S.J."/>
            <person name="Hensen N."/>
            <person name="Bonometti L."/>
            <person name="Westerberg I."/>
            <person name="Brannstrom I.O."/>
            <person name="Guillou S."/>
            <person name="Cros-Aarteil S."/>
            <person name="Calhoun S."/>
            <person name="Haridas S."/>
            <person name="Kuo A."/>
            <person name="Pangilinan J."/>
            <person name="Riley R."/>
            <person name="Labutti K."/>
            <person name="Andreopoulos B."/>
            <person name="Lipzen A."/>
            <person name="Chen C."/>
            <person name="Yanf M."/>
            <person name="Daum C."/>
            <person name="Ng V."/>
            <person name="Clum A."/>
            <person name="Steindorff A."/>
            <person name="Ohm R."/>
            <person name="Martin F."/>
            <person name="Silar P."/>
            <person name="Natvig D."/>
            <person name="Lalanne C."/>
            <person name="Gautier V."/>
            <person name="Ament-Velasquez S.L."/>
            <person name="Kruys A."/>
            <person name="Hutchinson M.I."/>
            <person name="Powell A.J."/>
            <person name="Barry K."/>
            <person name="Miller A.N."/>
            <person name="Grigoriev I.V."/>
            <person name="Debuchy R."/>
            <person name="Gladieux P."/>
            <person name="Thoren M.H."/>
            <person name="Johannesson H."/>
        </authorList>
    </citation>
    <scope>NUCLEOTIDE SEQUENCE</scope>
    <source>
        <strain evidence="3">CBS 626.80</strain>
    </source>
</reference>
<evidence type="ECO:0000313" key="3">
    <source>
        <dbReference type="EMBL" id="KAK3946862.1"/>
    </source>
</evidence>
<feature type="compositionally biased region" description="Basic and acidic residues" evidence="1">
    <location>
        <begin position="402"/>
        <end position="423"/>
    </location>
</feature>
<gene>
    <name evidence="3" type="ORF">QBC32DRAFT_356312</name>
</gene>
<dbReference type="GO" id="GO:0010468">
    <property type="term" value="P:regulation of gene expression"/>
    <property type="evidence" value="ECO:0007669"/>
    <property type="project" value="TreeGrafter"/>
</dbReference>
<evidence type="ECO:0000259" key="2">
    <source>
        <dbReference type="PROSITE" id="PS51184"/>
    </source>
</evidence>
<evidence type="ECO:0000313" key="4">
    <source>
        <dbReference type="Proteomes" id="UP001303222"/>
    </source>
</evidence>
<dbReference type="InterPro" id="IPR003347">
    <property type="entry name" value="JmjC_dom"/>
</dbReference>